<evidence type="ECO:0000259" key="1">
    <source>
        <dbReference type="Pfam" id="PF05699"/>
    </source>
</evidence>
<organism evidence="2 3">
    <name type="scientific">Lithocarpus litseifolius</name>
    <dbReference type="NCBI Taxonomy" id="425828"/>
    <lineage>
        <taxon>Eukaryota</taxon>
        <taxon>Viridiplantae</taxon>
        <taxon>Streptophyta</taxon>
        <taxon>Embryophyta</taxon>
        <taxon>Tracheophyta</taxon>
        <taxon>Spermatophyta</taxon>
        <taxon>Magnoliopsida</taxon>
        <taxon>eudicotyledons</taxon>
        <taxon>Gunneridae</taxon>
        <taxon>Pentapetalae</taxon>
        <taxon>rosids</taxon>
        <taxon>fabids</taxon>
        <taxon>Fagales</taxon>
        <taxon>Fagaceae</taxon>
        <taxon>Lithocarpus</taxon>
    </lineage>
</organism>
<dbReference type="InterPro" id="IPR012337">
    <property type="entry name" value="RNaseH-like_sf"/>
</dbReference>
<comment type="caution">
    <text evidence="2">The sequence shown here is derived from an EMBL/GenBank/DDBJ whole genome shotgun (WGS) entry which is preliminary data.</text>
</comment>
<dbReference type="Proteomes" id="UP001459277">
    <property type="component" value="Unassembled WGS sequence"/>
</dbReference>
<evidence type="ECO:0000313" key="3">
    <source>
        <dbReference type="Proteomes" id="UP001459277"/>
    </source>
</evidence>
<gene>
    <name evidence="2" type="ORF">SO802_022231</name>
</gene>
<protein>
    <recommendedName>
        <fullName evidence="1">HAT C-terminal dimerisation domain-containing protein</fullName>
    </recommendedName>
</protein>
<dbReference type="SUPFAM" id="SSF53098">
    <property type="entry name" value="Ribonuclease H-like"/>
    <property type="match status" value="1"/>
</dbReference>
<dbReference type="GO" id="GO:0046983">
    <property type="term" value="F:protein dimerization activity"/>
    <property type="evidence" value="ECO:0007669"/>
    <property type="project" value="InterPro"/>
</dbReference>
<feature type="domain" description="HAT C-terminal dimerisation" evidence="1">
    <location>
        <begin position="94"/>
        <end position="152"/>
    </location>
</feature>
<dbReference type="Pfam" id="PF05699">
    <property type="entry name" value="Dimer_Tnp_hAT"/>
    <property type="match status" value="1"/>
</dbReference>
<dbReference type="EMBL" id="JAZDWU010000007">
    <property type="protein sequence ID" value="KAK9997545.1"/>
    <property type="molecule type" value="Genomic_DNA"/>
</dbReference>
<dbReference type="InterPro" id="IPR008906">
    <property type="entry name" value="HATC_C_dom"/>
</dbReference>
<proteinExistence type="predicted"/>
<evidence type="ECO:0000313" key="2">
    <source>
        <dbReference type="EMBL" id="KAK9997545.1"/>
    </source>
</evidence>
<dbReference type="AlphaFoldDB" id="A0AAW2CLY7"/>
<sequence>MRYLEYCFGILYEKQKAIDMAKRVEAVLVDLYNAYTQIQVGSGSASAAAQAQGQKPSGSMEGDDSSVVDAKAMRMIGFKKHLMGIDSSNTKSEVNSPRYSVLSRVARHVLAIPVSTVASESAFSTTGHVVDPFWSSLSPLMVEALICGQNWLRPSAAPISLRAAMDDVEEFEKLDGELVSNAALTSEPDMSAPTPVEVDG</sequence>
<dbReference type="PANTHER" id="PTHR23272:SF193">
    <property type="entry name" value="OS07G0624100 PROTEIN"/>
    <property type="match status" value="1"/>
</dbReference>
<keyword evidence="3" id="KW-1185">Reference proteome</keyword>
<dbReference type="PANTHER" id="PTHR23272">
    <property type="entry name" value="BED FINGER-RELATED"/>
    <property type="match status" value="1"/>
</dbReference>
<reference evidence="2 3" key="1">
    <citation type="submission" date="2024-01" db="EMBL/GenBank/DDBJ databases">
        <title>A telomere-to-telomere, gap-free genome of sweet tea (Lithocarpus litseifolius).</title>
        <authorList>
            <person name="Zhou J."/>
        </authorList>
    </citation>
    <scope>NUCLEOTIDE SEQUENCE [LARGE SCALE GENOMIC DNA]</scope>
    <source>
        <strain evidence="2">Zhou-2022a</strain>
        <tissue evidence="2">Leaf</tissue>
    </source>
</reference>
<accession>A0AAW2CLY7</accession>
<name>A0AAW2CLY7_9ROSI</name>